<dbReference type="Proteomes" id="UP000217177">
    <property type="component" value="Chromosome"/>
</dbReference>
<evidence type="ECO:0000313" key="2">
    <source>
        <dbReference type="EMBL" id="ASY16828.1"/>
    </source>
</evidence>
<gene>
    <name evidence="2" type="ORF">A1sIA79_00915</name>
    <name evidence="3" type="ORF">A1sIIB76_00890</name>
</gene>
<organism evidence="3 5">
    <name type="scientific">Candidatus Planktophila versatilis</name>
    <dbReference type="NCBI Taxonomy" id="1884905"/>
    <lineage>
        <taxon>Bacteria</taxon>
        <taxon>Bacillati</taxon>
        <taxon>Actinomycetota</taxon>
        <taxon>Actinomycetes</taxon>
        <taxon>Candidatus Nanopelagicales</taxon>
        <taxon>Candidatus Nanopelagicaceae</taxon>
        <taxon>Candidatus Planktophila</taxon>
    </lineage>
</organism>
<dbReference type="Gene3D" id="2.10.109.10">
    <property type="entry name" value="Umud Fragment, subunit A"/>
    <property type="match status" value="1"/>
</dbReference>
<evidence type="ECO:0000313" key="3">
    <source>
        <dbReference type="EMBL" id="ASY22173.1"/>
    </source>
</evidence>
<accession>A0AAC9YVW3</accession>
<dbReference type="EMBL" id="CP016778">
    <property type="protein sequence ID" value="ASY22173.1"/>
    <property type="molecule type" value="Genomic_DNA"/>
</dbReference>
<dbReference type="Pfam" id="PF10502">
    <property type="entry name" value="Peptidase_S26"/>
    <property type="match status" value="1"/>
</dbReference>
<sequence>MAKYASVRVEGNSMVPTYNDGDWLMARWADYSLAHNHLRKLLHRLRLLSTIAVADVVVIEREEQPGIYYVKRIADVREPECELPMIYVLSDNPEGTDSRTWGWLPIHYVKARVEFRVKKVKPTSP</sequence>
<reference evidence="4 5" key="1">
    <citation type="submission" date="2016-07" db="EMBL/GenBank/DDBJ databases">
        <title>High microdiversification within the ubiquitous acI lineage of Actinobacteria.</title>
        <authorList>
            <person name="Neuenschwander S.M."/>
            <person name="Salcher M."/>
            <person name="Ghai R."/>
            <person name="Pernthaler J."/>
        </authorList>
    </citation>
    <scope>NUCLEOTIDE SEQUENCE [LARGE SCALE GENOMIC DNA]</scope>
    <source>
        <strain evidence="2">MMS-IA-79</strain>
        <strain evidence="3">MMS-IIB-76</strain>
    </source>
</reference>
<protein>
    <submittedName>
        <fullName evidence="3">S26 Type I signal peptidase</fullName>
    </submittedName>
</protein>
<dbReference type="EMBL" id="CP016774">
    <property type="protein sequence ID" value="ASY16828.1"/>
    <property type="molecule type" value="Genomic_DNA"/>
</dbReference>
<evidence type="ECO:0000313" key="5">
    <source>
        <dbReference type="Proteomes" id="UP000217194"/>
    </source>
</evidence>
<dbReference type="AlphaFoldDB" id="A0AAC9YVW3"/>
<dbReference type="GO" id="GO:0004252">
    <property type="term" value="F:serine-type endopeptidase activity"/>
    <property type="evidence" value="ECO:0007669"/>
    <property type="project" value="InterPro"/>
</dbReference>
<dbReference type="CDD" id="cd06530">
    <property type="entry name" value="S26_SPase_I"/>
    <property type="match status" value="1"/>
</dbReference>
<dbReference type="GO" id="GO:0006465">
    <property type="term" value="P:signal peptide processing"/>
    <property type="evidence" value="ECO:0007669"/>
    <property type="project" value="InterPro"/>
</dbReference>
<feature type="domain" description="Peptidase S26" evidence="1">
    <location>
        <begin position="4"/>
        <end position="74"/>
    </location>
</feature>
<dbReference type="InterPro" id="IPR036286">
    <property type="entry name" value="LexA/Signal_pep-like_sf"/>
</dbReference>
<dbReference type="KEGG" id="pvs:A1sIA79_00915"/>
<dbReference type="SUPFAM" id="SSF51306">
    <property type="entry name" value="LexA/Signal peptidase"/>
    <property type="match status" value="1"/>
</dbReference>
<dbReference type="RefSeq" id="WP_190277068.1">
    <property type="nucleotide sequence ID" value="NZ_CP016774.1"/>
</dbReference>
<dbReference type="InterPro" id="IPR019533">
    <property type="entry name" value="Peptidase_S26"/>
</dbReference>
<evidence type="ECO:0000259" key="1">
    <source>
        <dbReference type="Pfam" id="PF10502"/>
    </source>
</evidence>
<proteinExistence type="predicted"/>
<dbReference type="Proteomes" id="UP000217194">
    <property type="component" value="Chromosome"/>
</dbReference>
<keyword evidence="4" id="KW-1185">Reference proteome</keyword>
<name>A0AAC9YVW3_9ACTN</name>
<evidence type="ECO:0000313" key="4">
    <source>
        <dbReference type="Proteomes" id="UP000217177"/>
    </source>
</evidence>